<feature type="transmembrane region" description="Helical" evidence="6">
    <location>
        <begin position="80"/>
        <end position="100"/>
    </location>
</feature>
<accession>A0AAF0JEJ3</accession>
<feature type="transmembrane region" description="Helical" evidence="6">
    <location>
        <begin position="245"/>
        <end position="266"/>
    </location>
</feature>
<dbReference type="InterPro" id="IPR018045">
    <property type="entry name" value="S04_transporter_CS"/>
</dbReference>
<keyword evidence="3 6" id="KW-1133">Transmembrane helix</keyword>
<feature type="transmembrane region" description="Helical" evidence="6">
    <location>
        <begin position="112"/>
        <end position="129"/>
    </location>
</feature>
<dbReference type="InterPro" id="IPR036513">
    <property type="entry name" value="STAS_dom_sf"/>
</dbReference>
<evidence type="ECO:0000256" key="4">
    <source>
        <dbReference type="ARBA" id="ARBA00023136"/>
    </source>
</evidence>
<keyword evidence="9" id="KW-1185">Reference proteome</keyword>
<evidence type="ECO:0000256" key="6">
    <source>
        <dbReference type="SAM" id="Phobius"/>
    </source>
</evidence>
<dbReference type="GO" id="GO:0008271">
    <property type="term" value="F:secondary active sulfate transmembrane transporter activity"/>
    <property type="evidence" value="ECO:0007669"/>
    <property type="project" value="InterPro"/>
</dbReference>
<keyword evidence="2 6" id="KW-0812">Transmembrane</keyword>
<feature type="transmembrane region" description="Helical" evidence="6">
    <location>
        <begin position="410"/>
        <end position="433"/>
    </location>
</feature>
<feature type="transmembrane region" description="Helical" evidence="6">
    <location>
        <begin position="190"/>
        <end position="209"/>
    </location>
</feature>
<feature type="domain" description="STAS" evidence="7">
    <location>
        <begin position="551"/>
        <end position="684"/>
    </location>
</feature>
<dbReference type="EMBL" id="CP119958">
    <property type="protein sequence ID" value="WFD37981.1"/>
    <property type="molecule type" value="Genomic_DNA"/>
</dbReference>
<sequence>MQPAPAGRESTPGRFWHNAKRFGKTLVRYDDTEANRLGIPMVGVKDFAHDHYENPFYATLNYLDSLFPFRRWILSYNSTWFVGDLISGITVGLVVVPQSMSYANVAGLKPEFGLYSSFVGVVIYALFATSKDVTIGPVAVMSLQTHNVIQKVLQTHPEVTPEIIASALAFLCGIITLGVGLLRLGWIVEFIPAPAVSGFMTGSALTILVGQLPKLLGEKGVNGNDAMYKIAINFFKKLPTAKMDAAFGVTALVFLYLVRWSCNWVAKRYPRYARAAFFISVMRSAFVIIILTAASRAWVGTHYHDKKKYPISLILDVPRGFKHMGQPVLPTDVLSAIGPNLPASVIVLLLEHIAISKSFGRLNNYKINPNQELVAIGVTNLVGPCFGGYAATGSFSRSAIKSKSGVRTPLAGWITAIVVLIAIYALSGVFFWIPNAALSAVIIHAVGDLIAPPALLYKFWLMNPLELLIWVAAVVVTIFTSVDYGVYTSIAASAALLLVRIARPRGHWLGVVRVQHDPSVAGGAQVRNVYVPMDTQDGLRDPSVHVAPPPPGIFVYRVEESFTYPNASRMSDIIIDKVKAETRPGKLQVMRKGDRPWNDPGPPNPLLIKFWRKATLYHRRHADAKTVDEDMADKDLERRNDPRPLLRAIVLDFGSVSNIDSTSVQVLVDLRNALELYRGAPVEFHFAHILSPWIRRGLLAGDFGTGTVRRHVTEIAAVVPAHDDREVGVRNSPVPGTKIVEDAHAQPQHEDIVRDAPTSSTDLEAQAPAQPDKGSFDDEIKNLDAIYGNNKAEQESLDLGAGSITVPILWNNELTPYFHLDLAGAVSSALESAPAESQAPEVATPSDHHTP</sequence>
<evidence type="ECO:0000313" key="8">
    <source>
        <dbReference type="EMBL" id="WFD37981.1"/>
    </source>
</evidence>
<name>A0AAF0JEJ3_9BASI</name>
<evidence type="ECO:0000259" key="7">
    <source>
        <dbReference type="PROSITE" id="PS50801"/>
    </source>
</evidence>
<reference evidence="8" key="1">
    <citation type="submission" date="2023-03" db="EMBL/GenBank/DDBJ databases">
        <title>Mating type loci evolution in Malassezia.</title>
        <authorList>
            <person name="Coelho M.A."/>
        </authorList>
    </citation>
    <scope>NUCLEOTIDE SEQUENCE</scope>
    <source>
        <strain evidence="8">CBS 9431</strain>
    </source>
</reference>
<gene>
    <name evidence="8" type="ORF">MJAP1_000929</name>
</gene>
<feature type="transmembrane region" description="Helical" evidence="6">
    <location>
        <begin position="439"/>
        <end position="460"/>
    </location>
</feature>
<evidence type="ECO:0000313" key="9">
    <source>
        <dbReference type="Proteomes" id="UP001217754"/>
    </source>
</evidence>
<feature type="region of interest" description="Disordered" evidence="5">
    <location>
        <begin position="831"/>
        <end position="851"/>
    </location>
</feature>
<dbReference type="CDD" id="cd07042">
    <property type="entry name" value="STAS_SulP_like_sulfate_transporter"/>
    <property type="match status" value="1"/>
</dbReference>
<dbReference type="Gene3D" id="3.30.750.24">
    <property type="entry name" value="STAS domain"/>
    <property type="match status" value="1"/>
</dbReference>
<dbReference type="PROSITE" id="PS01130">
    <property type="entry name" value="SLC26A"/>
    <property type="match status" value="1"/>
</dbReference>
<dbReference type="PROSITE" id="PS50801">
    <property type="entry name" value="STAS"/>
    <property type="match status" value="1"/>
</dbReference>
<feature type="transmembrane region" description="Helical" evidence="6">
    <location>
        <begin position="272"/>
        <end position="299"/>
    </location>
</feature>
<keyword evidence="4 6" id="KW-0472">Membrane</keyword>
<comment type="subcellular location">
    <subcellularLocation>
        <location evidence="1">Membrane</location>
        <topology evidence="1">Multi-pass membrane protein</topology>
    </subcellularLocation>
</comment>
<dbReference type="NCBIfam" id="TIGR00815">
    <property type="entry name" value="sulP"/>
    <property type="match status" value="1"/>
</dbReference>
<dbReference type="SUPFAM" id="SSF52091">
    <property type="entry name" value="SpoIIaa-like"/>
    <property type="match status" value="1"/>
</dbReference>
<dbReference type="InterPro" id="IPR002645">
    <property type="entry name" value="STAS_dom"/>
</dbReference>
<dbReference type="InterPro" id="IPR001902">
    <property type="entry name" value="SLC26A/SulP_fam"/>
</dbReference>
<dbReference type="Pfam" id="PF01740">
    <property type="entry name" value="STAS"/>
    <property type="match status" value="1"/>
</dbReference>
<protein>
    <recommendedName>
        <fullName evidence="7">STAS domain-containing protein</fullName>
    </recommendedName>
</protein>
<proteinExistence type="predicted"/>
<dbReference type="RefSeq" id="XP_060120878.1">
    <property type="nucleotide sequence ID" value="XM_060264895.1"/>
</dbReference>
<evidence type="ECO:0000256" key="5">
    <source>
        <dbReference type="SAM" id="MobiDB-lite"/>
    </source>
</evidence>
<dbReference type="GeneID" id="85224578"/>
<evidence type="ECO:0000256" key="3">
    <source>
        <dbReference type="ARBA" id="ARBA00022989"/>
    </source>
</evidence>
<feature type="transmembrane region" description="Helical" evidence="6">
    <location>
        <begin position="467"/>
        <end position="487"/>
    </location>
</feature>
<feature type="region of interest" description="Disordered" evidence="5">
    <location>
        <begin position="757"/>
        <end position="777"/>
    </location>
</feature>
<evidence type="ECO:0000256" key="1">
    <source>
        <dbReference type="ARBA" id="ARBA00004141"/>
    </source>
</evidence>
<dbReference type="InterPro" id="IPR011547">
    <property type="entry name" value="SLC26A/SulP_dom"/>
</dbReference>
<dbReference type="Proteomes" id="UP001217754">
    <property type="component" value="Chromosome 1"/>
</dbReference>
<dbReference type="AlphaFoldDB" id="A0AAF0JEJ3"/>
<feature type="transmembrane region" description="Helical" evidence="6">
    <location>
        <begin position="163"/>
        <end position="184"/>
    </location>
</feature>
<dbReference type="GO" id="GO:0016020">
    <property type="term" value="C:membrane"/>
    <property type="evidence" value="ECO:0007669"/>
    <property type="project" value="UniProtKB-SubCell"/>
</dbReference>
<dbReference type="Pfam" id="PF00916">
    <property type="entry name" value="Sulfate_transp"/>
    <property type="match status" value="1"/>
</dbReference>
<evidence type="ECO:0000256" key="2">
    <source>
        <dbReference type="ARBA" id="ARBA00022692"/>
    </source>
</evidence>
<organism evidence="8 9">
    <name type="scientific">Malassezia japonica</name>
    <dbReference type="NCBI Taxonomy" id="223818"/>
    <lineage>
        <taxon>Eukaryota</taxon>
        <taxon>Fungi</taxon>
        <taxon>Dikarya</taxon>
        <taxon>Basidiomycota</taxon>
        <taxon>Ustilaginomycotina</taxon>
        <taxon>Malasseziomycetes</taxon>
        <taxon>Malasseziales</taxon>
        <taxon>Malasseziaceae</taxon>
        <taxon>Malassezia</taxon>
    </lineage>
</organism>
<dbReference type="PANTHER" id="PTHR11814">
    <property type="entry name" value="SULFATE TRANSPORTER"/>
    <property type="match status" value="1"/>
</dbReference>